<name>A0A7V7KFA1_9GAMM</name>
<keyword evidence="5 8" id="KW-1133">Transmembrane helix</keyword>
<comment type="similarity">
    <text evidence="2 7">Belongs to the ABC-3 integral membrane protein family.</text>
</comment>
<accession>A0A7V7KFA1</accession>
<feature type="transmembrane region" description="Helical" evidence="8">
    <location>
        <begin position="245"/>
        <end position="264"/>
    </location>
</feature>
<dbReference type="PANTHER" id="PTHR30477">
    <property type="entry name" value="ABC-TRANSPORTER METAL-BINDING PROTEIN"/>
    <property type="match status" value="1"/>
</dbReference>
<keyword evidence="3" id="KW-0410">Iron transport</keyword>
<dbReference type="InterPro" id="IPR037294">
    <property type="entry name" value="ABC_BtuC-like"/>
</dbReference>
<dbReference type="FunFam" id="1.10.3470.10:FF:000003">
    <property type="entry name" value="Iron ABC transporter permease SitD"/>
    <property type="match status" value="1"/>
</dbReference>
<dbReference type="GO" id="GO:0055085">
    <property type="term" value="P:transmembrane transport"/>
    <property type="evidence" value="ECO:0007669"/>
    <property type="project" value="InterPro"/>
</dbReference>
<keyword evidence="3" id="KW-0408">Iron</keyword>
<protein>
    <submittedName>
        <fullName evidence="9">Metal ABC transporter permease</fullName>
    </submittedName>
</protein>
<evidence type="ECO:0000256" key="5">
    <source>
        <dbReference type="ARBA" id="ARBA00022989"/>
    </source>
</evidence>
<evidence type="ECO:0000256" key="3">
    <source>
        <dbReference type="ARBA" id="ARBA00022496"/>
    </source>
</evidence>
<evidence type="ECO:0000256" key="6">
    <source>
        <dbReference type="ARBA" id="ARBA00023136"/>
    </source>
</evidence>
<evidence type="ECO:0000256" key="1">
    <source>
        <dbReference type="ARBA" id="ARBA00004141"/>
    </source>
</evidence>
<evidence type="ECO:0000256" key="8">
    <source>
        <dbReference type="SAM" id="Phobius"/>
    </source>
</evidence>
<feature type="transmembrane region" description="Helical" evidence="8">
    <location>
        <begin position="145"/>
        <end position="164"/>
    </location>
</feature>
<feature type="transmembrane region" description="Helical" evidence="8">
    <location>
        <begin position="271"/>
        <end position="289"/>
    </location>
</feature>
<evidence type="ECO:0000313" key="10">
    <source>
        <dbReference type="Proteomes" id="UP000486760"/>
    </source>
</evidence>
<gene>
    <name evidence="9" type="ORF">F0A17_18065</name>
</gene>
<dbReference type="InterPro" id="IPR001626">
    <property type="entry name" value="ABC_TroCD"/>
</dbReference>
<dbReference type="Gene3D" id="1.10.3470.10">
    <property type="entry name" value="ABC transporter involved in vitamin B12 uptake, BtuC"/>
    <property type="match status" value="1"/>
</dbReference>
<dbReference type="AlphaFoldDB" id="A0A7V7KFA1"/>
<dbReference type="Pfam" id="PF00950">
    <property type="entry name" value="ABC-3"/>
    <property type="match status" value="1"/>
</dbReference>
<dbReference type="GO" id="GO:0010043">
    <property type="term" value="P:response to zinc ion"/>
    <property type="evidence" value="ECO:0007669"/>
    <property type="project" value="TreeGrafter"/>
</dbReference>
<reference evidence="9 10" key="1">
    <citation type="submission" date="2019-08" db="EMBL/GenBank/DDBJ databases">
        <title>Bioinformatics analysis of the strain L3 and L5.</title>
        <authorList>
            <person name="Li X."/>
        </authorList>
    </citation>
    <scope>NUCLEOTIDE SEQUENCE [LARGE SCALE GENOMIC DNA]</scope>
    <source>
        <strain evidence="9 10">L5</strain>
    </source>
</reference>
<evidence type="ECO:0000256" key="2">
    <source>
        <dbReference type="ARBA" id="ARBA00008034"/>
    </source>
</evidence>
<keyword evidence="6 8" id="KW-0472">Membrane</keyword>
<dbReference type="GO" id="GO:0043190">
    <property type="term" value="C:ATP-binding cassette (ABC) transporter complex"/>
    <property type="evidence" value="ECO:0007669"/>
    <property type="project" value="InterPro"/>
</dbReference>
<keyword evidence="7" id="KW-0813">Transport</keyword>
<sequence length="336" mass="35479">MTCSATPCWLAWRRAAHLSPSREASVSLLEGVSLEIVDALASLLMVAVGLLPESIAAPFEYQFMQRALITSVLVGAICGLLSCYVVLKRWSLLGDAISHAVLPGVAMAYLLGWPFFVGAFITGALTSLGIGALERHTRLKADAAMGLMFTAAFAIGIVIISKLASSTHLMHILFGNVLGVKPTAVALTLLASLLVLGAIWLAYRPLLLYAFDPLQAQALGFRTGMIHYGLILLLTLTIVVSLETVGIILVVAMLIIPGATAHLLTDRFPAMLAISVTLGVSSAVVGLQLSATFDIASGAAIVLVATALFCLVLLAAPKHGLIAGYWRRWRLGHAQT</sequence>
<dbReference type="PANTHER" id="PTHR30477:SF13">
    <property type="entry name" value="IRON TRANSPORT SYSTEM MEMBRANE PROTEIN HI_0360-RELATED"/>
    <property type="match status" value="1"/>
</dbReference>
<proteinExistence type="inferred from homology"/>
<dbReference type="Proteomes" id="UP000486760">
    <property type="component" value="Unassembled WGS sequence"/>
</dbReference>
<feature type="transmembrane region" description="Helical" evidence="8">
    <location>
        <begin position="219"/>
        <end position="239"/>
    </location>
</feature>
<dbReference type="GO" id="GO:0006826">
    <property type="term" value="P:iron ion transport"/>
    <property type="evidence" value="ECO:0007669"/>
    <property type="project" value="UniProtKB-KW"/>
</dbReference>
<feature type="transmembrane region" description="Helical" evidence="8">
    <location>
        <begin position="295"/>
        <end position="316"/>
    </location>
</feature>
<organism evidence="9 10">
    <name type="scientific">Billgrantia pellis</name>
    <dbReference type="NCBI Taxonomy" id="2606936"/>
    <lineage>
        <taxon>Bacteria</taxon>
        <taxon>Pseudomonadati</taxon>
        <taxon>Pseudomonadota</taxon>
        <taxon>Gammaproteobacteria</taxon>
        <taxon>Oceanospirillales</taxon>
        <taxon>Halomonadaceae</taxon>
        <taxon>Billgrantia</taxon>
    </lineage>
</organism>
<comment type="subcellular location">
    <subcellularLocation>
        <location evidence="7">Cell membrane</location>
        <topology evidence="7">Multi-pass membrane protein</topology>
    </subcellularLocation>
    <subcellularLocation>
        <location evidence="1">Membrane</location>
        <topology evidence="1">Multi-pass membrane protein</topology>
    </subcellularLocation>
</comment>
<comment type="caution">
    <text evidence="9">The sequence shown here is derived from an EMBL/GenBank/DDBJ whole genome shotgun (WGS) entry which is preliminary data.</text>
</comment>
<feature type="transmembrane region" description="Helical" evidence="8">
    <location>
        <begin position="67"/>
        <end position="87"/>
    </location>
</feature>
<evidence type="ECO:0000256" key="4">
    <source>
        <dbReference type="ARBA" id="ARBA00022692"/>
    </source>
</evidence>
<evidence type="ECO:0000256" key="7">
    <source>
        <dbReference type="RuleBase" id="RU003943"/>
    </source>
</evidence>
<feature type="transmembrane region" description="Helical" evidence="8">
    <location>
        <begin position="107"/>
        <end position="133"/>
    </location>
</feature>
<keyword evidence="10" id="KW-1185">Reference proteome</keyword>
<dbReference type="EMBL" id="VTPY01000007">
    <property type="protein sequence ID" value="KAA0010367.1"/>
    <property type="molecule type" value="Genomic_DNA"/>
</dbReference>
<feature type="transmembrane region" description="Helical" evidence="8">
    <location>
        <begin position="184"/>
        <end position="207"/>
    </location>
</feature>
<keyword evidence="3" id="KW-0406">Ion transport</keyword>
<dbReference type="SUPFAM" id="SSF81345">
    <property type="entry name" value="ABC transporter involved in vitamin B12 uptake, BtuC"/>
    <property type="match status" value="1"/>
</dbReference>
<evidence type="ECO:0000313" key="9">
    <source>
        <dbReference type="EMBL" id="KAA0010367.1"/>
    </source>
</evidence>
<keyword evidence="4 7" id="KW-0812">Transmembrane</keyword>
<dbReference type="CDD" id="cd06550">
    <property type="entry name" value="TM_ABC_iron-siderophores_like"/>
    <property type="match status" value="1"/>
</dbReference>
<dbReference type="GO" id="GO:0071281">
    <property type="term" value="P:cellular response to iron ion"/>
    <property type="evidence" value="ECO:0007669"/>
    <property type="project" value="UniProtKB-ARBA"/>
</dbReference>